<evidence type="ECO:0000256" key="3">
    <source>
        <dbReference type="ARBA" id="ARBA00022448"/>
    </source>
</evidence>
<dbReference type="CDD" id="cd06550">
    <property type="entry name" value="TM_ABC_iron-siderophores_like"/>
    <property type="match status" value="1"/>
</dbReference>
<feature type="transmembrane region" description="Helical" evidence="8">
    <location>
        <begin position="150"/>
        <end position="170"/>
    </location>
</feature>
<dbReference type="RefSeq" id="WP_166853152.1">
    <property type="nucleotide sequence ID" value="NZ_JAAONY010000001.1"/>
</dbReference>
<dbReference type="FunFam" id="1.10.3470.10:FF:000001">
    <property type="entry name" value="Vitamin B12 ABC transporter permease BtuC"/>
    <property type="match status" value="1"/>
</dbReference>
<evidence type="ECO:0000256" key="7">
    <source>
        <dbReference type="ARBA" id="ARBA00023136"/>
    </source>
</evidence>
<dbReference type="FunCoup" id="A0A7X0JP94">
    <property type="interactions" value="228"/>
</dbReference>
<evidence type="ECO:0000256" key="1">
    <source>
        <dbReference type="ARBA" id="ARBA00004651"/>
    </source>
</evidence>
<dbReference type="InterPro" id="IPR037294">
    <property type="entry name" value="ABC_BtuC-like"/>
</dbReference>
<comment type="subcellular location">
    <subcellularLocation>
        <location evidence="1">Cell membrane</location>
        <topology evidence="1">Multi-pass membrane protein</topology>
    </subcellularLocation>
</comment>
<feature type="transmembrane region" description="Helical" evidence="8">
    <location>
        <begin position="190"/>
        <end position="212"/>
    </location>
</feature>
<evidence type="ECO:0000313" key="10">
    <source>
        <dbReference type="EMBL" id="MBB6519778.1"/>
    </source>
</evidence>
<dbReference type="PANTHER" id="PTHR30472:SF25">
    <property type="entry name" value="ABC TRANSPORTER PERMEASE PROTEIN MJ0876-RELATED"/>
    <property type="match status" value="1"/>
</dbReference>
<comment type="similarity">
    <text evidence="2">Belongs to the binding-protein-dependent transport system permease family. FecCD subfamily.</text>
</comment>
<dbReference type="Gene3D" id="1.10.3470.10">
    <property type="entry name" value="ABC transporter involved in vitamin B12 uptake, BtuC"/>
    <property type="match status" value="1"/>
</dbReference>
<evidence type="ECO:0000256" key="5">
    <source>
        <dbReference type="ARBA" id="ARBA00022692"/>
    </source>
</evidence>
<evidence type="ECO:0000256" key="4">
    <source>
        <dbReference type="ARBA" id="ARBA00022475"/>
    </source>
</evidence>
<dbReference type="GO" id="GO:0022857">
    <property type="term" value="F:transmembrane transporter activity"/>
    <property type="evidence" value="ECO:0007669"/>
    <property type="project" value="InterPro"/>
</dbReference>
<keyword evidence="3" id="KW-0813">Transport</keyword>
<keyword evidence="9" id="KW-0732">Signal</keyword>
<gene>
    <name evidence="10" type="ORF">HNR48_000056</name>
</gene>
<protein>
    <submittedName>
        <fullName evidence="10">Iron complex transport system permease protein</fullName>
    </submittedName>
</protein>
<feature type="transmembrane region" description="Helical" evidence="8">
    <location>
        <begin position="119"/>
        <end position="138"/>
    </location>
</feature>
<keyword evidence="11" id="KW-1185">Reference proteome</keyword>
<dbReference type="PANTHER" id="PTHR30472">
    <property type="entry name" value="FERRIC ENTEROBACTIN TRANSPORT SYSTEM PERMEASE PROTEIN"/>
    <property type="match status" value="1"/>
</dbReference>
<feature type="transmembrane region" description="Helical" evidence="8">
    <location>
        <begin position="313"/>
        <end position="331"/>
    </location>
</feature>
<evidence type="ECO:0000256" key="6">
    <source>
        <dbReference type="ARBA" id="ARBA00022989"/>
    </source>
</evidence>
<feature type="chain" id="PRO_5030560617" evidence="9">
    <location>
        <begin position="25"/>
        <end position="337"/>
    </location>
</feature>
<keyword evidence="5 8" id="KW-0812">Transmembrane</keyword>
<feature type="transmembrane region" description="Helical" evidence="8">
    <location>
        <begin position="91"/>
        <end position="113"/>
    </location>
</feature>
<dbReference type="AlphaFoldDB" id="A0A7X0JP94"/>
<name>A0A7X0JP94_9GAMM</name>
<feature type="transmembrane region" description="Helical" evidence="8">
    <location>
        <begin position="282"/>
        <end position="301"/>
    </location>
</feature>
<accession>A0A7X0JP94</accession>
<keyword evidence="6 8" id="KW-1133">Transmembrane helix</keyword>
<reference evidence="10 11" key="1">
    <citation type="submission" date="2020-08" db="EMBL/GenBank/DDBJ databases">
        <title>Genomic Encyclopedia of Type Strains, Phase IV (KMG-IV): sequencing the most valuable type-strain genomes for metagenomic binning, comparative biology and taxonomic classification.</title>
        <authorList>
            <person name="Goeker M."/>
        </authorList>
    </citation>
    <scope>NUCLEOTIDE SEQUENCE [LARGE SCALE GENOMIC DNA]</scope>
    <source>
        <strain evidence="10 11">DSM 22368</strain>
    </source>
</reference>
<evidence type="ECO:0000256" key="2">
    <source>
        <dbReference type="ARBA" id="ARBA00007935"/>
    </source>
</evidence>
<feature type="transmembrane region" description="Helical" evidence="8">
    <location>
        <begin position="61"/>
        <end position="82"/>
    </location>
</feature>
<comment type="caution">
    <text evidence="10">The sequence shown here is derived from an EMBL/GenBank/DDBJ whole genome shotgun (WGS) entry which is preliminary data.</text>
</comment>
<dbReference type="InParanoid" id="A0A7X0JP94"/>
<dbReference type="Proteomes" id="UP000528457">
    <property type="component" value="Unassembled WGS sequence"/>
</dbReference>
<organism evidence="10 11">
    <name type="scientific">Pseudoteredinibacter isoporae</name>
    <dbReference type="NCBI Taxonomy" id="570281"/>
    <lineage>
        <taxon>Bacteria</taxon>
        <taxon>Pseudomonadati</taxon>
        <taxon>Pseudomonadota</taxon>
        <taxon>Gammaproteobacteria</taxon>
        <taxon>Cellvibrionales</taxon>
        <taxon>Cellvibrionaceae</taxon>
        <taxon>Pseudoteredinibacter</taxon>
    </lineage>
</organism>
<evidence type="ECO:0000256" key="8">
    <source>
        <dbReference type="SAM" id="Phobius"/>
    </source>
</evidence>
<evidence type="ECO:0000313" key="11">
    <source>
        <dbReference type="Proteomes" id="UP000528457"/>
    </source>
</evidence>
<keyword evidence="4" id="KW-1003">Cell membrane</keyword>
<dbReference type="InterPro" id="IPR000522">
    <property type="entry name" value="ABC_transptr_permease_BtuC"/>
</dbReference>
<dbReference type="GO" id="GO:0033214">
    <property type="term" value="P:siderophore-iron import into cell"/>
    <property type="evidence" value="ECO:0007669"/>
    <property type="project" value="TreeGrafter"/>
</dbReference>
<sequence length="337" mass="35000">MSATSKYKLMAVLACSLLPTVVLALCVGAEFSSFKDAFAALLGQADNIEQQIIRDIRLPRVILALLIGACLAVCGTASQGLFRNPLADPSLIGVSAGAAMGASLCIVFFYLLFAQVASVTIVAIAAFIGGMLASVLVYRLANNENGTSVAMMLLAGIAVTAFAAAVSSFSEFASSNAQLRRISLWQMGSLAGSSGGQRAALAVVLLLLLIVLQKQAMKLNALLLGESEARHLGVDVQRLKVHIVIAIAAGVGLSVAMAGTIGFVGLVVPHIMRLIIGPDHRYLLLASALGGALLLLIADTLARTVLAPSELPVGVITAIMGAPFFLVLLRIKRNQLL</sequence>
<proteinExistence type="inferred from homology"/>
<feature type="signal peptide" evidence="9">
    <location>
        <begin position="1"/>
        <end position="24"/>
    </location>
</feature>
<feature type="transmembrane region" description="Helical" evidence="8">
    <location>
        <begin position="243"/>
        <end position="276"/>
    </location>
</feature>
<dbReference type="SUPFAM" id="SSF81345">
    <property type="entry name" value="ABC transporter involved in vitamin B12 uptake, BtuC"/>
    <property type="match status" value="1"/>
</dbReference>
<keyword evidence="7 8" id="KW-0472">Membrane</keyword>
<dbReference type="Pfam" id="PF01032">
    <property type="entry name" value="FecCD"/>
    <property type="match status" value="1"/>
</dbReference>
<dbReference type="GO" id="GO:0005886">
    <property type="term" value="C:plasma membrane"/>
    <property type="evidence" value="ECO:0007669"/>
    <property type="project" value="UniProtKB-SubCell"/>
</dbReference>
<evidence type="ECO:0000256" key="9">
    <source>
        <dbReference type="SAM" id="SignalP"/>
    </source>
</evidence>
<dbReference type="EMBL" id="JACHHT010000001">
    <property type="protein sequence ID" value="MBB6519778.1"/>
    <property type="molecule type" value="Genomic_DNA"/>
</dbReference>